<dbReference type="EMBL" id="FTMK01000007">
    <property type="protein sequence ID" value="SIQ40515.1"/>
    <property type="molecule type" value="Genomic_DNA"/>
</dbReference>
<proteinExistence type="predicted"/>
<gene>
    <name evidence="1" type="ORF">SAMN05421641_107112</name>
</gene>
<dbReference type="Proteomes" id="UP000323956">
    <property type="component" value="Unassembled WGS sequence"/>
</dbReference>
<reference evidence="1 2" key="1">
    <citation type="submission" date="2017-01" db="EMBL/GenBank/DDBJ databases">
        <authorList>
            <person name="Varghese N."/>
            <person name="Submissions S."/>
        </authorList>
    </citation>
    <scope>NUCLEOTIDE SEQUENCE [LARGE SCALE GENOMIC DNA]</scope>
    <source>
        <strain evidence="1 2">ATCC 700171</strain>
    </source>
</reference>
<dbReference type="AlphaFoldDB" id="A0A1N6SH95"/>
<evidence type="ECO:0000313" key="1">
    <source>
        <dbReference type="EMBL" id="SIQ40515.1"/>
    </source>
</evidence>
<dbReference type="OrthoDB" id="7586159at2"/>
<dbReference type="RefSeq" id="WP_149765278.1">
    <property type="nucleotide sequence ID" value="NZ_FTMK01000007.1"/>
</dbReference>
<name>A0A1N6SH95_9RHOB</name>
<accession>A0A1N6SH95</accession>
<organism evidence="1 2">
    <name type="scientific">Paracoccus thiocyanatus</name>
    <dbReference type="NCBI Taxonomy" id="34006"/>
    <lineage>
        <taxon>Bacteria</taxon>
        <taxon>Pseudomonadati</taxon>
        <taxon>Pseudomonadota</taxon>
        <taxon>Alphaproteobacteria</taxon>
        <taxon>Rhodobacterales</taxon>
        <taxon>Paracoccaceae</taxon>
        <taxon>Paracoccus</taxon>
    </lineage>
</organism>
<protein>
    <submittedName>
        <fullName evidence="1">Uncharacterized protein</fullName>
    </submittedName>
</protein>
<evidence type="ECO:0000313" key="2">
    <source>
        <dbReference type="Proteomes" id="UP000323956"/>
    </source>
</evidence>
<sequence>MTGDIVSVEIGRSTWQGQAKEAPVLAALTPAPQDPWPTKGNVQEVAESGDGFWRPCSGCHESNEGYPTGPYHPVLKCHVGLGCSECGGIGAIWDTTDYGAMGDWLAKELVNEVDQQPAQEAVPVDLSHGWLIHKAGRGWFLPKAKGYTGCIAEAGRYSREDALSYSHPNDWDGPRDNITIKHESEIAHPPQPSETGAEPRVICLPYPMDGYGVCVGGRYDGWLMWQHPDGQWLSKSKLDADDPAKGLHAALRALKGRSHNG</sequence>